<dbReference type="InterPro" id="IPR026444">
    <property type="entry name" value="Secre_tail"/>
</dbReference>
<keyword evidence="1" id="KW-0812">Transmembrane</keyword>
<keyword evidence="1" id="KW-1133">Transmembrane helix</keyword>
<dbReference type="GO" id="GO:0030246">
    <property type="term" value="F:carbohydrate binding"/>
    <property type="evidence" value="ECO:0007669"/>
    <property type="project" value="InterPro"/>
</dbReference>
<dbReference type="SUPFAM" id="SSF49384">
    <property type="entry name" value="Carbohydrate-binding domain"/>
    <property type="match status" value="2"/>
</dbReference>
<organism evidence="4">
    <name type="scientific">candidate division WOR-3 bacterium</name>
    <dbReference type="NCBI Taxonomy" id="2052148"/>
    <lineage>
        <taxon>Bacteria</taxon>
        <taxon>Bacteria division WOR-3</taxon>
    </lineage>
</organism>
<reference evidence="4" key="1">
    <citation type="journal article" date="2020" name="mSystems">
        <title>Genome- and Community-Level Interaction Insights into Carbon Utilization and Element Cycling Functions of Hydrothermarchaeota in Hydrothermal Sediment.</title>
        <authorList>
            <person name="Zhou Z."/>
            <person name="Liu Y."/>
            <person name="Xu W."/>
            <person name="Pan J."/>
            <person name="Luo Z.H."/>
            <person name="Li M."/>
        </authorList>
    </citation>
    <scope>NUCLEOTIDE SEQUENCE [LARGE SCALE GENOMIC DNA]</scope>
    <source>
        <strain evidence="4">SpSt-774</strain>
    </source>
</reference>
<gene>
    <name evidence="4" type="ORF">ENV60_07970</name>
</gene>
<evidence type="ECO:0000256" key="1">
    <source>
        <dbReference type="SAM" id="Phobius"/>
    </source>
</evidence>
<dbReference type="CDD" id="cd08547">
    <property type="entry name" value="Type_II_cohesin"/>
    <property type="match status" value="2"/>
</dbReference>
<dbReference type="Gene3D" id="2.60.40.4070">
    <property type="match status" value="1"/>
</dbReference>
<dbReference type="EMBL" id="DTGZ01000150">
    <property type="protein sequence ID" value="HGV98217.1"/>
    <property type="molecule type" value="Genomic_DNA"/>
</dbReference>
<dbReference type="GO" id="GO:0000272">
    <property type="term" value="P:polysaccharide catabolic process"/>
    <property type="evidence" value="ECO:0007669"/>
    <property type="project" value="InterPro"/>
</dbReference>
<proteinExistence type="predicted"/>
<dbReference type="Gene3D" id="2.60.40.680">
    <property type="match status" value="2"/>
</dbReference>
<keyword evidence="1" id="KW-0472">Membrane</keyword>
<feature type="domain" description="Cohesin" evidence="2">
    <location>
        <begin position="189"/>
        <end position="318"/>
    </location>
</feature>
<evidence type="ECO:0000259" key="3">
    <source>
        <dbReference type="Pfam" id="PF18962"/>
    </source>
</evidence>
<protein>
    <submittedName>
        <fullName evidence="4">T9SS type A sorting domain-containing protein</fullName>
    </submittedName>
</protein>
<sequence>MNVSSQFILGDVLEVNMIKRNLLILIIGLFGIAGAQTTLSLDPTSVGVNVGQTFTVQVQVNDVIDLYSYQVYLSFDTTYLEFQNASPGGFLGSGTFFFYQTDTIVNEREYFWVVETKLGAVPGSSGSGILTNIEFLAKTLTPPEGTEIRMEDSGQTILLDSYGNFIPCSISSGICTVNVVLQVTNLSASPDTITVEVGDSFALDFNISNVTGLFSYQEKFFYDPSLLKVTNCIPGPFLSENGQYQTFFISGGDTAAGWFTFAETRLGTNLGASGSGTLATCSLYAKTAGETPITIDTSSTLYDINGQEISYTTTHGLVIIQEGGIEEEVTLQKPESENLKLRVYPNPFRSVLRISYIVGRDEQNVTLRVYDLSGRLVRDFSRPTTYHLLSSQIIWSGDDDSGCKLPAGVYFILLKTEKETITKKVIRSQ</sequence>
<name>A0A7C4XLM3_UNCW3</name>
<dbReference type="InterPro" id="IPR008965">
    <property type="entry name" value="CBM2/CBM3_carb-bd_dom_sf"/>
</dbReference>
<dbReference type="Pfam" id="PF18962">
    <property type="entry name" value="Por_Secre_tail"/>
    <property type="match status" value="1"/>
</dbReference>
<feature type="domain" description="Cohesin" evidence="2">
    <location>
        <begin position="43"/>
        <end position="154"/>
    </location>
</feature>
<feature type="transmembrane region" description="Helical" evidence="1">
    <location>
        <begin position="21"/>
        <end position="39"/>
    </location>
</feature>
<evidence type="ECO:0000259" key="2">
    <source>
        <dbReference type="Pfam" id="PF00963"/>
    </source>
</evidence>
<accession>A0A7C4XLM3</accession>
<feature type="domain" description="Secretion system C-terminal sorting" evidence="3">
    <location>
        <begin position="343"/>
        <end position="426"/>
    </location>
</feature>
<dbReference type="AlphaFoldDB" id="A0A7C4XLM3"/>
<dbReference type="Pfam" id="PF00963">
    <property type="entry name" value="Cohesin"/>
    <property type="match status" value="2"/>
</dbReference>
<comment type="caution">
    <text evidence="4">The sequence shown here is derived from an EMBL/GenBank/DDBJ whole genome shotgun (WGS) entry which is preliminary data.</text>
</comment>
<evidence type="ECO:0000313" key="4">
    <source>
        <dbReference type="EMBL" id="HGV98217.1"/>
    </source>
</evidence>
<dbReference type="InterPro" id="IPR002102">
    <property type="entry name" value="Cohesin_dom"/>
</dbReference>
<dbReference type="NCBIfam" id="TIGR04183">
    <property type="entry name" value="Por_Secre_tail"/>
    <property type="match status" value="1"/>
</dbReference>